<comment type="similarity">
    <text evidence="1">Belongs to the short-chain dehydrogenases/reductases (SDR) family.</text>
</comment>
<proteinExistence type="inferred from homology"/>
<dbReference type="PRINTS" id="PR00081">
    <property type="entry name" value="GDHRDH"/>
</dbReference>
<dbReference type="AlphaFoldDB" id="A0A3E1KA79"/>
<dbReference type="OrthoDB" id="5786478at2"/>
<feature type="compositionally biased region" description="Basic and acidic residues" evidence="3">
    <location>
        <begin position="195"/>
        <end position="210"/>
    </location>
</feature>
<dbReference type="Pfam" id="PF00106">
    <property type="entry name" value="adh_short"/>
    <property type="match status" value="1"/>
</dbReference>
<dbReference type="PANTHER" id="PTHR43008">
    <property type="entry name" value="BENZIL REDUCTASE"/>
    <property type="match status" value="1"/>
</dbReference>
<protein>
    <submittedName>
        <fullName evidence="4">SDR family NAD(P)-dependent oxidoreductase</fullName>
    </submittedName>
</protein>
<dbReference type="SUPFAM" id="SSF51735">
    <property type="entry name" value="NAD(P)-binding Rossmann-fold domains"/>
    <property type="match status" value="1"/>
</dbReference>
<name>A0A3E1KA79_9GAMM</name>
<organism evidence="4 5">
    <name type="scientific">Wenzhouxiangella sediminis</name>
    <dbReference type="NCBI Taxonomy" id="1792836"/>
    <lineage>
        <taxon>Bacteria</taxon>
        <taxon>Pseudomonadati</taxon>
        <taxon>Pseudomonadota</taxon>
        <taxon>Gammaproteobacteria</taxon>
        <taxon>Chromatiales</taxon>
        <taxon>Wenzhouxiangellaceae</taxon>
        <taxon>Wenzhouxiangella</taxon>
    </lineage>
</organism>
<dbReference type="EMBL" id="QUZK01000022">
    <property type="protein sequence ID" value="RFF31211.1"/>
    <property type="molecule type" value="Genomic_DNA"/>
</dbReference>
<evidence type="ECO:0000313" key="5">
    <source>
        <dbReference type="Proteomes" id="UP000260351"/>
    </source>
</evidence>
<dbReference type="InterPro" id="IPR036291">
    <property type="entry name" value="NAD(P)-bd_dom_sf"/>
</dbReference>
<evidence type="ECO:0000256" key="1">
    <source>
        <dbReference type="ARBA" id="ARBA00006484"/>
    </source>
</evidence>
<dbReference type="InterPro" id="IPR002347">
    <property type="entry name" value="SDR_fam"/>
</dbReference>
<sequence length="237" mass="26571">MNVFITGNSSGLGLGLTEALLDRDAIVWGMSRRGCPLAEHQDDGIRDRKQDIGNLNHLEEGLDRLLSDCLRLDLVVLNAGMLGRIQEIAHTDVHDLEHMMRVNVWANKMILDWFIERQIPIDQVVAISSGAAVNMNYGWGGYSLSKAALNNLIKLYAPEMPDTHLISLAPGLVETGMQDYIRDEVDSEEFPSVQKLKEARGTENMPKPREAADRILDLLDDLRENHESGDFVDLRNL</sequence>
<feature type="region of interest" description="Disordered" evidence="3">
    <location>
        <begin position="191"/>
        <end position="210"/>
    </location>
</feature>
<dbReference type="RefSeq" id="WP_116650059.1">
    <property type="nucleotide sequence ID" value="NZ_QUZK01000022.1"/>
</dbReference>
<evidence type="ECO:0000256" key="3">
    <source>
        <dbReference type="SAM" id="MobiDB-lite"/>
    </source>
</evidence>
<keyword evidence="2" id="KW-0560">Oxidoreductase</keyword>
<gene>
    <name evidence="4" type="ORF">DZC52_05170</name>
</gene>
<comment type="caution">
    <text evidence="4">The sequence shown here is derived from an EMBL/GenBank/DDBJ whole genome shotgun (WGS) entry which is preliminary data.</text>
</comment>
<evidence type="ECO:0000313" key="4">
    <source>
        <dbReference type="EMBL" id="RFF31211.1"/>
    </source>
</evidence>
<dbReference type="Proteomes" id="UP000260351">
    <property type="component" value="Unassembled WGS sequence"/>
</dbReference>
<dbReference type="PANTHER" id="PTHR43008:SF8">
    <property type="entry name" value="BENZIL REDUCTASE ((S)-BENZOIN FORMING) IRC24"/>
    <property type="match status" value="1"/>
</dbReference>
<dbReference type="GO" id="GO:0050664">
    <property type="term" value="F:oxidoreductase activity, acting on NAD(P)H, oxygen as acceptor"/>
    <property type="evidence" value="ECO:0007669"/>
    <property type="project" value="TreeGrafter"/>
</dbReference>
<reference evidence="4 5" key="1">
    <citation type="submission" date="2018-08" db="EMBL/GenBank/DDBJ databases">
        <title>Wenzhouxiangella salilacus sp. nov., a novel bacterium isolated from a saline lake in Xinjiang Province, China.</title>
        <authorList>
            <person name="Han S."/>
        </authorList>
    </citation>
    <scope>NUCLEOTIDE SEQUENCE [LARGE SCALE GENOMIC DNA]</scope>
    <source>
        <strain evidence="4 5">XDB06</strain>
    </source>
</reference>
<keyword evidence="5" id="KW-1185">Reference proteome</keyword>
<accession>A0A3E1KA79</accession>
<evidence type="ECO:0000256" key="2">
    <source>
        <dbReference type="ARBA" id="ARBA00023002"/>
    </source>
</evidence>
<dbReference type="Gene3D" id="3.40.50.720">
    <property type="entry name" value="NAD(P)-binding Rossmann-like Domain"/>
    <property type="match status" value="1"/>
</dbReference>